<dbReference type="RefSeq" id="WP_305023233.1">
    <property type="nucleotide sequence ID" value="NZ_JAUQTB010000002.1"/>
</dbReference>
<gene>
    <name evidence="7" type="ORF">Q5741_06435</name>
</gene>
<feature type="domain" description="Alanyl-transfer RNA synthetases family profile" evidence="6">
    <location>
        <begin position="1"/>
        <end position="235"/>
    </location>
</feature>
<evidence type="ECO:0000259" key="6">
    <source>
        <dbReference type="PROSITE" id="PS50860"/>
    </source>
</evidence>
<dbReference type="InterPro" id="IPR018163">
    <property type="entry name" value="Thr/Ala-tRNA-synth_IIc_edit"/>
</dbReference>
<dbReference type="SUPFAM" id="SSF55186">
    <property type="entry name" value="ThrRS/AlaRS common domain"/>
    <property type="match status" value="1"/>
</dbReference>
<dbReference type="Proteomes" id="UP001240171">
    <property type="component" value="Unassembled WGS sequence"/>
</dbReference>
<keyword evidence="5" id="KW-0175">Coiled coil</keyword>
<dbReference type="SMART" id="SM00863">
    <property type="entry name" value="tRNA_SAD"/>
    <property type="match status" value="1"/>
</dbReference>
<dbReference type="Gene3D" id="3.30.980.10">
    <property type="entry name" value="Threonyl-trna Synthetase, Chain A, domain 2"/>
    <property type="match status" value="1"/>
</dbReference>
<dbReference type="InterPro" id="IPR009000">
    <property type="entry name" value="Transl_B-barrel_sf"/>
</dbReference>
<dbReference type="SUPFAM" id="SSF50447">
    <property type="entry name" value="Translation proteins"/>
    <property type="match status" value="1"/>
</dbReference>
<evidence type="ECO:0000256" key="4">
    <source>
        <dbReference type="ARBA" id="ARBA00022833"/>
    </source>
</evidence>
<dbReference type="PANTHER" id="PTHR43462">
    <property type="entry name" value="ALANYL-TRNA EDITING PROTEIN"/>
    <property type="match status" value="1"/>
</dbReference>
<comment type="subcellular location">
    <subcellularLocation>
        <location evidence="2">Cytoplasm</location>
    </subcellularLocation>
</comment>
<dbReference type="InterPro" id="IPR012947">
    <property type="entry name" value="tRNA_SAD"/>
</dbReference>
<dbReference type="Gene3D" id="2.40.30.130">
    <property type="match status" value="1"/>
</dbReference>
<organism evidence="7 8">
    <name type="scientific">Paenibacillus lacisoli</name>
    <dbReference type="NCBI Taxonomy" id="3064525"/>
    <lineage>
        <taxon>Bacteria</taxon>
        <taxon>Bacillati</taxon>
        <taxon>Bacillota</taxon>
        <taxon>Bacilli</taxon>
        <taxon>Bacillales</taxon>
        <taxon>Paenibacillaceae</taxon>
        <taxon>Paenibacillus</taxon>
    </lineage>
</organism>
<keyword evidence="4" id="KW-0862">Zinc</keyword>
<sequence>MTKKLYYESAYTKEWETRITRKVEREDGVYLVLEETAFYPHGGGQPCDLGWIELIPVLDVLSEEGEVLHKVERLPEKDEVACRLDWDRRFDHMQQHSGQHLLSAMCLEVCGAETLSFHLGHDYATIDVACSTLPADLLMMLELEVNDQIYMNRKVTSYMVSQEEAAALPLVKQPKVTENIRIVEMEGIEYNACGGTHVAATGELGMIKLLKAEKQKGHVRIYFKCGYRALNEFNAGMEILGSLSARFNTAKEEILDRVAKWDQEQKQLQAELNALRAENDAYFAEKLMAKRQGSLIKHVFTDKALKDLQSLASKLTEQADVVVLFASTGENKVLLAHNGNDESCGAFFKQHLAEYRGKGGGSDRMAQAGFASAEDMMAFYDFAAQSFA</sequence>
<dbReference type="PANTHER" id="PTHR43462:SF1">
    <property type="entry name" value="ALANYL-TRNA EDITING PROTEIN AARSD1"/>
    <property type="match status" value="1"/>
</dbReference>
<evidence type="ECO:0000256" key="3">
    <source>
        <dbReference type="ARBA" id="ARBA00022723"/>
    </source>
</evidence>
<dbReference type="PROSITE" id="PS50860">
    <property type="entry name" value="AA_TRNA_LIGASE_II_ALA"/>
    <property type="match status" value="1"/>
</dbReference>
<dbReference type="InterPro" id="IPR051335">
    <property type="entry name" value="Alanyl-tRNA_Editing_Enzymes"/>
</dbReference>
<dbReference type="Gene3D" id="3.10.310.40">
    <property type="match status" value="1"/>
</dbReference>
<proteinExistence type="predicted"/>
<evidence type="ECO:0000256" key="2">
    <source>
        <dbReference type="ARBA" id="ARBA00004496"/>
    </source>
</evidence>
<reference evidence="7 8" key="1">
    <citation type="submission" date="2023-07" db="EMBL/GenBank/DDBJ databases">
        <title>Paenibacillus sp. JX-17 nov. isolated from soil.</title>
        <authorList>
            <person name="Wan Y."/>
            <person name="Liu B."/>
        </authorList>
    </citation>
    <scope>NUCLEOTIDE SEQUENCE [LARGE SCALE GENOMIC DNA]</scope>
    <source>
        <strain evidence="7 8">JX-17</strain>
    </source>
</reference>
<dbReference type="InterPro" id="IPR018165">
    <property type="entry name" value="Ala-tRNA-synth_IIc_core"/>
</dbReference>
<evidence type="ECO:0000256" key="5">
    <source>
        <dbReference type="SAM" id="Coils"/>
    </source>
</evidence>
<comment type="cofactor">
    <cofactor evidence="1">
        <name>Zn(2+)</name>
        <dbReference type="ChEBI" id="CHEBI:29105"/>
    </cofactor>
</comment>
<evidence type="ECO:0000256" key="1">
    <source>
        <dbReference type="ARBA" id="ARBA00001947"/>
    </source>
</evidence>
<dbReference type="Pfam" id="PF02272">
    <property type="entry name" value="DHHA1"/>
    <property type="match status" value="1"/>
</dbReference>
<dbReference type="Pfam" id="PF07973">
    <property type="entry name" value="tRNA_SAD"/>
    <property type="match status" value="1"/>
</dbReference>
<keyword evidence="8" id="KW-1185">Reference proteome</keyword>
<feature type="coiled-coil region" evidence="5">
    <location>
        <begin position="251"/>
        <end position="285"/>
    </location>
</feature>
<keyword evidence="3" id="KW-0479">Metal-binding</keyword>
<accession>A0ABT9CB07</accession>
<comment type="caution">
    <text evidence="7">The sequence shown here is derived from an EMBL/GenBank/DDBJ whole genome shotgun (WGS) entry which is preliminary data.</text>
</comment>
<dbReference type="EMBL" id="JAUQTB010000002">
    <property type="protein sequence ID" value="MDO7906055.1"/>
    <property type="molecule type" value="Genomic_DNA"/>
</dbReference>
<evidence type="ECO:0000313" key="7">
    <source>
        <dbReference type="EMBL" id="MDO7906055.1"/>
    </source>
</evidence>
<evidence type="ECO:0000313" key="8">
    <source>
        <dbReference type="Proteomes" id="UP001240171"/>
    </source>
</evidence>
<name>A0ABT9CB07_9BACL</name>
<dbReference type="InterPro" id="IPR003156">
    <property type="entry name" value="DHHA1_dom"/>
</dbReference>
<protein>
    <submittedName>
        <fullName evidence="7">DHHA1 domain-containing protein</fullName>
    </submittedName>
</protein>